<comment type="caution">
    <text evidence="1">The sequence shown here is derived from an EMBL/GenBank/DDBJ whole genome shotgun (WGS) entry which is preliminary data.</text>
</comment>
<evidence type="ECO:0000313" key="1">
    <source>
        <dbReference type="EMBL" id="KAG0524872.1"/>
    </source>
</evidence>
<dbReference type="AlphaFoldDB" id="A0A921QQ77"/>
<accession>A0A921QQ77</accession>
<sequence>MAHVHAVASLVLPTSLSWISHKGSRGRSILMHDDDHAQLASVAATSNNSIITTTTSRRWNVRLMAACFVQNGLMMNTLNSTSAAHQQQMLGSFSSVGEQVNKLPFSFFCCPYPALVRQ</sequence>
<proteinExistence type="predicted"/>
<gene>
    <name evidence="1" type="ORF">BDA96_06G005400</name>
</gene>
<dbReference type="EMBL" id="CM027685">
    <property type="protein sequence ID" value="KAG0524872.1"/>
    <property type="molecule type" value="Genomic_DNA"/>
</dbReference>
<name>A0A921QQ77_SORBI</name>
<organism evidence="1 2">
    <name type="scientific">Sorghum bicolor</name>
    <name type="common">Sorghum</name>
    <name type="synonym">Sorghum vulgare</name>
    <dbReference type="NCBI Taxonomy" id="4558"/>
    <lineage>
        <taxon>Eukaryota</taxon>
        <taxon>Viridiplantae</taxon>
        <taxon>Streptophyta</taxon>
        <taxon>Embryophyta</taxon>
        <taxon>Tracheophyta</taxon>
        <taxon>Spermatophyta</taxon>
        <taxon>Magnoliopsida</taxon>
        <taxon>Liliopsida</taxon>
        <taxon>Poales</taxon>
        <taxon>Poaceae</taxon>
        <taxon>PACMAD clade</taxon>
        <taxon>Panicoideae</taxon>
        <taxon>Andropogonodae</taxon>
        <taxon>Andropogoneae</taxon>
        <taxon>Sorghinae</taxon>
        <taxon>Sorghum</taxon>
    </lineage>
</organism>
<protein>
    <submittedName>
        <fullName evidence="1">Uncharacterized protein</fullName>
    </submittedName>
</protein>
<dbReference type="Proteomes" id="UP000807115">
    <property type="component" value="Chromosome 6"/>
</dbReference>
<reference evidence="1" key="1">
    <citation type="journal article" date="2019" name="BMC Genomics">
        <title>A new reference genome for Sorghum bicolor reveals high levels of sequence similarity between sweet and grain genotypes: implications for the genetics of sugar metabolism.</title>
        <authorList>
            <person name="Cooper E.A."/>
            <person name="Brenton Z.W."/>
            <person name="Flinn B.S."/>
            <person name="Jenkins J."/>
            <person name="Shu S."/>
            <person name="Flowers D."/>
            <person name="Luo F."/>
            <person name="Wang Y."/>
            <person name="Xia P."/>
            <person name="Barry K."/>
            <person name="Daum C."/>
            <person name="Lipzen A."/>
            <person name="Yoshinaga Y."/>
            <person name="Schmutz J."/>
            <person name="Saski C."/>
            <person name="Vermerris W."/>
            <person name="Kresovich S."/>
        </authorList>
    </citation>
    <scope>NUCLEOTIDE SEQUENCE</scope>
</reference>
<evidence type="ECO:0000313" key="2">
    <source>
        <dbReference type="Proteomes" id="UP000807115"/>
    </source>
</evidence>
<reference evidence="1" key="2">
    <citation type="submission" date="2020-10" db="EMBL/GenBank/DDBJ databases">
        <authorList>
            <person name="Cooper E.A."/>
            <person name="Brenton Z.W."/>
            <person name="Flinn B.S."/>
            <person name="Jenkins J."/>
            <person name="Shu S."/>
            <person name="Flowers D."/>
            <person name="Luo F."/>
            <person name="Wang Y."/>
            <person name="Xia P."/>
            <person name="Barry K."/>
            <person name="Daum C."/>
            <person name="Lipzen A."/>
            <person name="Yoshinaga Y."/>
            <person name="Schmutz J."/>
            <person name="Saski C."/>
            <person name="Vermerris W."/>
            <person name="Kresovich S."/>
        </authorList>
    </citation>
    <scope>NUCLEOTIDE SEQUENCE</scope>
</reference>